<comment type="subcellular location">
    <subcellularLocation>
        <location evidence="2 10">Periplasm</location>
    </subcellularLocation>
</comment>
<evidence type="ECO:0000256" key="7">
    <source>
        <dbReference type="ARBA" id="ARBA00022982"/>
    </source>
</evidence>
<dbReference type="NCBIfam" id="TIGR02695">
    <property type="entry name" value="azurin"/>
    <property type="match status" value="1"/>
</dbReference>
<evidence type="ECO:0000313" key="14">
    <source>
        <dbReference type="Proteomes" id="UP000531950"/>
    </source>
</evidence>
<dbReference type="FunFam" id="2.60.40.420:FF:000040">
    <property type="entry name" value="Azurin"/>
    <property type="match status" value="1"/>
</dbReference>
<dbReference type="InterPro" id="IPR028871">
    <property type="entry name" value="BlueCu_1_BS"/>
</dbReference>
<evidence type="ECO:0000256" key="9">
    <source>
        <dbReference type="ARBA" id="ARBA00023157"/>
    </source>
</evidence>
<comment type="caution">
    <text evidence="12">The sequence shown here is derived from an EMBL/GenBank/DDBJ whole genome shotgun (WGS) entry which is preliminary data.</text>
</comment>
<keyword evidence="9" id="KW-1015">Disulfide bond</keyword>
<protein>
    <recommendedName>
        <fullName evidence="3 10">Azurin</fullName>
    </recommendedName>
</protein>
<organism evidence="12 14">
    <name type="scientific">Pseudomonas yamanorum</name>
    <dbReference type="NCBI Taxonomy" id="515393"/>
    <lineage>
        <taxon>Bacteria</taxon>
        <taxon>Pseudomonadati</taxon>
        <taxon>Pseudomonadota</taxon>
        <taxon>Gammaproteobacteria</taxon>
        <taxon>Pseudomonadales</taxon>
        <taxon>Pseudomonadaceae</taxon>
        <taxon>Pseudomonas</taxon>
    </lineage>
</organism>
<accession>A0A7Y8JN94</accession>
<evidence type="ECO:0000256" key="4">
    <source>
        <dbReference type="ARBA" id="ARBA00022448"/>
    </source>
</evidence>
<dbReference type="Proteomes" id="UP000537188">
    <property type="component" value="Unassembled WGS sequence"/>
</dbReference>
<dbReference type="InterPro" id="IPR050845">
    <property type="entry name" value="Cu-binding_ET"/>
</dbReference>
<feature type="chain" id="PRO_5044038003" description="Azurin" evidence="10">
    <location>
        <begin position="21"/>
        <end position="148"/>
    </location>
</feature>
<evidence type="ECO:0000256" key="10">
    <source>
        <dbReference type="RuleBase" id="RU363017"/>
    </source>
</evidence>
<evidence type="ECO:0000313" key="15">
    <source>
        <dbReference type="Proteomes" id="UP000537188"/>
    </source>
</evidence>
<evidence type="ECO:0000256" key="8">
    <source>
        <dbReference type="ARBA" id="ARBA00023008"/>
    </source>
</evidence>
<name>A0A7Y8JN94_9PSED</name>
<evidence type="ECO:0000256" key="6">
    <source>
        <dbReference type="ARBA" id="ARBA00022764"/>
    </source>
</evidence>
<feature type="signal peptide" evidence="10">
    <location>
        <begin position="1"/>
        <end position="20"/>
    </location>
</feature>
<keyword evidence="7 10" id="KW-0249">Electron transport</keyword>
<dbReference type="PANTHER" id="PTHR38439">
    <property type="entry name" value="AURACYANIN-B"/>
    <property type="match status" value="1"/>
</dbReference>
<keyword evidence="4 10" id="KW-0813">Transport</keyword>
<keyword evidence="8 10" id="KW-0186">Copper</keyword>
<dbReference type="InterPro" id="IPR000923">
    <property type="entry name" value="BlueCu_1"/>
</dbReference>
<dbReference type="RefSeq" id="WP_177041307.1">
    <property type="nucleotide sequence ID" value="NZ_JACAOQ010000010.1"/>
</dbReference>
<evidence type="ECO:0000259" key="11">
    <source>
        <dbReference type="Pfam" id="PF00127"/>
    </source>
</evidence>
<dbReference type="Pfam" id="PF00127">
    <property type="entry name" value="Copper-bind"/>
    <property type="match status" value="1"/>
</dbReference>
<dbReference type="EMBL" id="JACARG010000009">
    <property type="protein sequence ID" value="NWE12214.1"/>
    <property type="molecule type" value="Genomic_DNA"/>
</dbReference>
<evidence type="ECO:0000256" key="2">
    <source>
        <dbReference type="ARBA" id="ARBA00004418"/>
    </source>
</evidence>
<dbReference type="CDD" id="cd13922">
    <property type="entry name" value="Azurin"/>
    <property type="match status" value="1"/>
</dbReference>
<keyword evidence="10" id="KW-0732">Signal</keyword>
<evidence type="ECO:0000256" key="3">
    <source>
        <dbReference type="ARBA" id="ARBA00014744"/>
    </source>
</evidence>
<dbReference type="GO" id="GO:0009055">
    <property type="term" value="F:electron transfer activity"/>
    <property type="evidence" value="ECO:0007669"/>
    <property type="project" value="InterPro"/>
</dbReference>
<proteinExistence type="predicted"/>
<dbReference type="Proteomes" id="UP000531950">
    <property type="component" value="Unassembled WGS sequence"/>
</dbReference>
<dbReference type="EMBL" id="JACARF010000016">
    <property type="protein sequence ID" value="NWE76730.1"/>
    <property type="molecule type" value="Genomic_DNA"/>
</dbReference>
<evidence type="ECO:0000256" key="1">
    <source>
        <dbReference type="ARBA" id="ARBA00002770"/>
    </source>
</evidence>
<keyword evidence="5 10" id="KW-0479">Metal-binding</keyword>
<sequence>MFAKLVAVSLLTLASGQLLAAECKVTVDSTDQMSFNTKAVEIDKSCKTFTVELTHSGSLPKNVMGHNWVLSSTADMPGIASDGMAAGIDKNYLKDGDTRIIAHTKIIGAGEKDSVTFDVSKLAAGTDYSFFCSFPGHISMMKGTVTLK</sequence>
<reference evidence="14 15" key="1">
    <citation type="submission" date="2020-04" db="EMBL/GenBank/DDBJ databases">
        <title>Molecular characterization of pseudomonads from Agaricus bisporus reveal novel blotch 2 pathogens in Western Europe.</title>
        <authorList>
            <person name="Taparia T."/>
            <person name="Krijger M."/>
            <person name="Haynes E."/>
            <person name="Elpinstone J.G."/>
            <person name="Noble R."/>
            <person name="Van Der Wolf J."/>
        </authorList>
    </citation>
    <scope>NUCLEOTIDE SEQUENCE [LARGE SCALE GENOMIC DNA]</scope>
    <source>
        <strain evidence="13 15">IPO3781</strain>
        <strain evidence="12 14">IPO3782</strain>
    </source>
</reference>
<dbReference type="InterPro" id="IPR008972">
    <property type="entry name" value="Cupredoxin"/>
</dbReference>
<dbReference type="Gene3D" id="2.60.40.420">
    <property type="entry name" value="Cupredoxins - blue copper proteins"/>
    <property type="match status" value="1"/>
</dbReference>
<comment type="function">
    <text evidence="1 10">Transfers electrons from cytochrome c551 to cytochrome oxidase.</text>
</comment>
<evidence type="ECO:0000256" key="5">
    <source>
        <dbReference type="ARBA" id="ARBA00022723"/>
    </source>
</evidence>
<dbReference type="InterPro" id="IPR014068">
    <property type="entry name" value="Azurin"/>
</dbReference>
<keyword evidence="6 10" id="KW-0574">Periplasm</keyword>
<dbReference type="GO" id="GO:0042597">
    <property type="term" value="C:periplasmic space"/>
    <property type="evidence" value="ECO:0007669"/>
    <property type="project" value="UniProtKB-SubCell"/>
</dbReference>
<dbReference type="PROSITE" id="PS00196">
    <property type="entry name" value="COPPER_BLUE"/>
    <property type="match status" value="1"/>
</dbReference>
<dbReference type="PANTHER" id="PTHR38439:SF2">
    <property type="entry name" value="OUTER MEMBRANE PROTEIN H.8"/>
    <property type="match status" value="1"/>
</dbReference>
<dbReference type="AlphaFoldDB" id="A0A7Y8JN94"/>
<dbReference type="GO" id="GO:0005507">
    <property type="term" value="F:copper ion binding"/>
    <property type="evidence" value="ECO:0007669"/>
    <property type="project" value="UniProtKB-UniRule"/>
</dbReference>
<dbReference type="SUPFAM" id="SSF49503">
    <property type="entry name" value="Cupredoxins"/>
    <property type="match status" value="1"/>
</dbReference>
<evidence type="ECO:0000313" key="13">
    <source>
        <dbReference type="EMBL" id="NWE76730.1"/>
    </source>
</evidence>
<feature type="domain" description="Blue (type 1) copper" evidence="11">
    <location>
        <begin position="21"/>
        <end position="148"/>
    </location>
</feature>
<evidence type="ECO:0000313" key="12">
    <source>
        <dbReference type="EMBL" id="NWE12214.1"/>
    </source>
</evidence>
<gene>
    <name evidence="12" type="primary">azu</name>
    <name evidence="12" type="ORF">HX822_04635</name>
    <name evidence="13" type="ORF">HX828_14285</name>
</gene>